<keyword evidence="3" id="KW-1185">Reference proteome</keyword>
<feature type="transmembrane region" description="Helical" evidence="1">
    <location>
        <begin position="106"/>
        <end position="131"/>
    </location>
</feature>
<dbReference type="RefSeq" id="WP_082865534.1">
    <property type="nucleotide sequence ID" value="NZ_CP017770.1"/>
</dbReference>
<sequence length="232" mass="25839">MLFNLMKLELKKNKFGWYLRGVILANVIIVLTMCFLPYVEKLEGEGPAFVDLAEALSIIGTIVRVTFVIFAGVLYSKLIIDEYKNNTISLLFTYPIQRKKVILSKILLITGMTFIVIVVSNVFVAGSFVMVNHYFHFVQNDLASHWRSSEFLNIVVQAIAATGMSLISLYFGMRKKSVPTTIVSSLLIIGLVNSNNMGHSLSNIIAIPLSLAAIGVIIAYVTFRNIDRVDIV</sequence>
<dbReference type="Pfam" id="PF12730">
    <property type="entry name" value="ABC2_membrane_4"/>
    <property type="match status" value="1"/>
</dbReference>
<protein>
    <recommendedName>
        <fullName evidence="4">ABC transporter permease</fullName>
    </recommendedName>
</protein>
<keyword evidence="1" id="KW-0472">Membrane</keyword>
<accession>A0A167GLN8</accession>
<name>A0A167GLN8_9BACL</name>
<dbReference type="EMBL" id="LSFN01000002">
    <property type="protein sequence ID" value="OAB77693.1"/>
    <property type="molecule type" value="Genomic_DNA"/>
</dbReference>
<keyword evidence="1" id="KW-1133">Transmembrane helix</keyword>
<feature type="transmembrane region" description="Helical" evidence="1">
    <location>
        <begin position="151"/>
        <end position="171"/>
    </location>
</feature>
<feature type="transmembrane region" description="Helical" evidence="1">
    <location>
        <begin position="21"/>
        <end position="39"/>
    </location>
</feature>
<proteinExistence type="predicted"/>
<dbReference type="AlphaFoldDB" id="A0A167GLN8"/>
<feature type="transmembrane region" description="Helical" evidence="1">
    <location>
        <begin position="55"/>
        <end position="75"/>
    </location>
</feature>
<reference evidence="2 3" key="1">
    <citation type="submission" date="2016-02" db="EMBL/GenBank/DDBJ databases">
        <title>Paenibacillus sp. LPB0068, isolated from Crassostrea gigas.</title>
        <authorList>
            <person name="Shin S.-K."/>
            <person name="Yi H."/>
        </authorList>
    </citation>
    <scope>NUCLEOTIDE SEQUENCE [LARGE SCALE GENOMIC DNA]</scope>
    <source>
        <strain evidence="2 3">LPB0068</strain>
    </source>
</reference>
<evidence type="ECO:0000313" key="3">
    <source>
        <dbReference type="Proteomes" id="UP000077134"/>
    </source>
</evidence>
<feature type="transmembrane region" description="Helical" evidence="1">
    <location>
        <begin position="201"/>
        <end position="223"/>
    </location>
</feature>
<comment type="caution">
    <text evidence="2">The sequence shown here is derived from an EMBL/GenBank/DDBJ whole genome shotgun (WGS) entry which is preliminary data.</text>
</comment>
<evidence type="ECO:0008006" key="4">
    <source>
        <dbReference type="Google" id="ProtNLM"/>
    </source>
</evidence>
<dbReference type="STRING" id="1763538.LPB68_08325"/>
<organism evidence="2 3">
    <name type="scientific">Paenibacillus crassostreae</name>
    <dbReference type="NCBI Taxonomy" id="1763538"/>
    <lineage>
        <taxon>Bacteria</taxon>
        <taxon>Bacillati</taxon>
        <taxon>Bacillota</taxon>
        <taxon>Bacilli</taxon>
        <taxon>Bacillales</taxon>
        <taxon>Paenibacillaceae</taxon>
        <taxon>Paenibacillus</taxon>
    </lineage>
</organism>
<dbReference type="Proteomes" id="UP000077134">
    <property type="component" value="Unassembled WGS sequence"/>
</dbReference>
<evidence type="ECO:0000256" key="1">
    <source>
        <dbReference type="SAM" id="Phobius"/>
    </source>
</evidence>
<keyword evidence="1" id="KW-0812">Transmembrane</keyword>
<evidence type="ECO:0000313" key="2">
    <source>
        <dbReference type="EMBL" id="OAB77693.1"/>
    </source>
</evidence>
<gene>
    <name evidence="2" type="ORF">PNBC_01405</name>
</gene>